<dbReference type="Proteomes" id="UP000190541">
    <property type="component" value="Unassembled WGS sequence"/>
</dbReference>
<dbReference type="OrthoDB" id="120856at2"/>
<evidence type="ECO:0000259" key="2">
    <source>
        <dbReference type="Pfam" id="PF14534"/>
    </source>
</evidence>
<feature type="domain" description="DUF4440" evidence="2">
    <location>
        <begin position="35"/>
        <end position="143"/>
    </location>
</feature>
<dbReference type="Pfam" id="PF14534">
    <property type="entry name" value="DUF4440"/>
    <property type="match status" value="1"/>
</dbReference>
<dbReference type="PROSITE" id="PS51257">
    <property type="entry name" value="PROKAR_LIPOPROTEIN"/>
    <property type="match status" value="1"/>
</dbReference>
<feature type="signal peptide" evidence="1">
    <location>
        <begin position="1"/>
        <end position="19"/>
    </location>
</feature>
<dbReference type="InterPro" id="IPR027843">
    <property type="entry name" value="DUF4440"/>
</dbReference>
<proteinExistence type="predicted"/>
<accession>A0A1T5EZE1</accession>
<keyword evidence="3" id="KW-0413">Isomerase</keyword>
<gene>
    <name evidence="3" type="ORF">SAMN05660226_03667</name>
</gene>
<dbReference type="STRING" id="623280.SAMN05660226_03667"/>
<dbReference type="EMBL" id="FUYS01000012">
    <property type="protein sequence ID" value="SKB89241.1"/>
    <property type="molecule type" value="Genomic_DNA"/>
</dbReference>
<dbReference type="GO" id="GO:0016853">
    <property type="term" value="F:isomerase activity"/>
    <property type="evidence" value="ECO:0007669"/>
    <property type="project" value="UniProtKB-KW"/>
</dbReference>
<feature type="chain" id="PRO_5013137786" evidence="1">
    <location>
        <begin position="20"/>
        <end position="149"/>
    </location>
</feature>
<name>A0A1T5EZE1_9SPHI</name>
<reference evidence="3 4" key="1">
    <citation type="submission" date="2017-02" db="EMBL/GenBank/DDBJ databases">
        <authorList>
            <person name="Peterson S.W."/>
        </authorList>
    </citation>
    <scope>NUCLEOTIDE SEQUENCE [LARGE SCALE GENOMIC DNA]</scope>
    <source>
        <strain evidence="3 4">DSM 22899</strain>
    </source>
</reference>
<dbReference type="AlphaFoldDB" id="A0A1T5EZE1"/>
<dbReference type="Gene3D" id="3.10.450.50">
    <property type="match status" value="1"/>
</dbReference>
<sequence length="149" mass="16773">MIKTINLLAIALFFSVVSCRNPAHTGSSAGPEAAILAAMKKQENAWNAGDIHTFMETYWRHDSLMFVGSQGPVFGWQPTLDRYLKTYPDTAAMGKLHFDRLRIKQLSPTHCFVLGRWHLTRTIGDASGYFTLLFEQIEGEWVIVADHSS</sequence>
<evidence type="ECO:0000313" key="3">
    <source>
        <dbReference type="EMBL" id="SKB89241.1"/>
    </source>
</evidence>
<organism evidence="3 4">
    <name type="scientific">Parapedobacter luteus</name>
    <dbReference type="NCBI Taxonomy" id="623280"/>
    <lineage>
        <taxon>Bacteria</taxon>
        <taxon>Pseudomonadati</taxon>
        <taxon>Bacteroidota</taxon>
        <taxon>Sphingobacteriia</taxon>
        <taxon>Sphingobacteriales</taxon>
        <taxon>Sphingobacteriaceae</taxon>
        <taxon>Parapedobacter</taxon>
    </lineage>
</organism>
<dbReference type="SUPFAM" id="SSF54427">
    <property type="entry name" value="NTF2-like"/>
    <property type="match status" value="1"/>
</dbReference>
<evidence type="ECO:0000313" key="4">
    <source>
        <dbReference type="Proteomes" id="UP000190541"/>
    </source>
</evidence>
<keyword evidence="4" id="KW-1185">Reference proteome</keyword>
<dbReference type="InterPro" id="IPR032710">
    <property type="entry name" value="NTF2-like_dom_sf"/>
</dbReference>
<dbReference type="RefSeq" id="WP_079718298.1">
    <property type="nucleotide sequence ID" value="NZ_FUYS01000012.1"/>
</dbReference>
<evidence type="ECO:0000256" key="1">
    <source>
        <dbReference type="SAM" id="SignalP"/>
    </source>
</evidence>
<keyword evidence="1" id="KW-0732">Signal</keyword>
<protein>
    <submittedName>
        <fullName evidence="3">Ketosteroid isomerase homolog</fullName>
    </submittedName>
</protein>